<accession>A0A6P7SK22</accession>
<protein>
    <submittedName>
        <fullName evidence="3">Uncharacterized protein LOC115213445</fullName>
    </submittedName>
</protein>
<evidence type="ECO:0000313" key="3">
    <source>
        <dbReference type="RefSeq" id="XP_029638281.1"/>
    </source>
</evidence>
<evidence type="ECO:0000313" key="2">
    <source>
        <dbReference type="Proteomes" id="UP000515154"/>
    </source>
</evidence>
<dbReference type="AlphaFoldDB" id="A0A6P7SK22"/>
<feature type="chain" id="PRO_5028220291" evidence="1">
    <location>
        <begin position="23"/>
        <end position="268"/>
    </location>
</feature>
<organism evidence="2 3">
    <name type="scientific">Octopus sinensis</name>
    <name type="common">East Asian common octopus</name>
    <dbReference type="NCBI Taxonomy" id="2607531"/>
    <lineage>
        <taxon>Eukaryota</taxon>
        <taxon>Metazoa</taxon>
        <taxon>Spiralia</taxon>
        <taxon>Lophotrochozoa</taxon>
        <taxon>Mollusca</taxon>
        <taxon>Cephalopoda</taxon>
        <taxon>Coleoidea</taxon>
        <taxon>Octopodiformes</taxon>
        <taxon>Octopoda</taxon>
        <taxon>Incirrata</taxon>
        <taxon>Octopodidae</taxon>
        <taxon>Octopus</taxon>
    </lineage>
</organism>
<dbReference type="Proteomes" id="UP000515154">
    <property type="component" value="Linkage group LG6"/>
</dbReference>
<dbReference type="KEGG" id="osn:115213445"/>
<sequence length="268" mass="30945">MINWKIFTFLVYFFCFPALHDTDMSFFTVGPIKDVIQKGRQLFLDQGAQNIVKSGTVPYNSSLAVSYGKLDKENFIMMGHYVQVMMVICKDILLGYSEENPIQIKDFIHQMKHSGLLQVADRTQIQQISIDFLSPDKMAERLQNRYQQDLVKKEDILQGFGLELQDFANIISTADTDEILNNQTVLDINLLVLPADFDDHLKVHHLEFEIHRQSYHAPGFETNQNFVNGTFYSIEFEPNEDAIDQQNPESYQVPVVNMLTHMPSKDEL</sequence>
<keyword evidence="1" id="KW-0732">Signal</keyword>
<reference evidence="3" key="1">
    <citation type="submission" date="2025-08" db="UniProtKB">
        <authorList>
            <consortium name="RefSeq"/>
        </authorList>
    </citation>
    <scope>IDENTIFICATION</scope>
</reference>
<proteinExistence type="predicted"/>
<keyword evidence="2" id="KW-1185">Reference proteome</keyword>
<evidence type="ECO:0000256" key="1">
    <source>
        <dbReference type="SAM" id="SignalP"/>
    </source>
</evidence>
<feature type="signal peptide" evidence="1">
    <location>
        <begin position="1"/>
        <end position="22"/>
    </location>
</feature>
<gene>
    <name evidence="3" type="primary">LOC115213445</name>
</gene>
<dbReference type="RefSeq" id="XP_029638281.1">
    <property type="nucleotide sequence ID" value="XM_029782421.2"/>
</dbReference>
<name>A0A6P7SK22_9MOLL</name>